<dbReference type="AlphaFoldDB" id="A0A2I0I9F7"/>
<protein>
    <submittedName>
        <fullName evidence="1">Uncharacterized protein</fullName>
    </submittedName>
</protein>
<gene>
    <name evidence="1" type="ORF">CRG98_038976</name>
</gene>
<proteinExistence type="predicted"/>
<dbReference type="STRING" id="22663.A0A2I0I9F7"/>
<dbReference type="InterPro" id="IPR039904">
    <property type="entry name" value="TRANK1"/>
</dbReference>
<evidence type="ECO:0000313" key="2">
    <source>
        <dbReference type="Proteomes" id="UP000233551"/>
    </source>
</evidence>
<reference evidence="1 2" key="1">
    <citation type="submission" date="2017-11" db="EMBL/GenBank/DDBJ databases">
        <title>De-novo sequencing of pomegranate (Punica granatum L.) genome.</title>
        <authorList>
            <person name="Akparov Z."/>
            <person name="Amiraslanov A."/>
            <person name="Hajiyeva S."/>
            <person name="Abbasov M."/>
            <person name="Kaur K."/>
            <person name="Hamwieh A."/>
            <person name="Solovyev V."/>
            <person name="Salamov A."/>
            <person name="Braich B."/>
            <person name="Kosarev P."/>
            <person name="Mahmoud A."/>
            <person name="Hajiyev E."/>
            <person name="Babayeva S."/>
            <person name="Izzatullayeva V."/>
            <person name="Mammadov A."/>
            <person name="Mammadov A."/>
            <person name="Sharifova S."/>
            <person name="Ojaghi J."/>
            <person name="Eynullazada K."/>
            <person name="Bayramov B."/>
            <person name="Abdulazimova A."/>
            <person name="Shahmuradov I."/>
        </authorList>
    </citation>
    <scope>NUCLEOTIDE SEQUENCE [LARGE SCALE GENOMIC DNA]</scope>
    <source>
        <strain evidence="2">cv. AG2017</strain>
        <tissue evidence="1">Leaf</tissue>
    </source>
</reference>
<dbReference type="Proteomes" id="UP000233551">
    <property type="component" value="Unassembled WGS sequence"/>
</dbReference>
<sequence>MDYVCIDEVQDLTMRQIGLFKYVSHNVEEGFVFSGDPAQTIERGIDYKSEDVQQLFYNDFMQEIEGGGKISKICQLSLNFRTHSGILKLAQSVTDLLCHFFPLFCDVLSVHVASGAHYRSTCHVSTDVVLYNLFGSSPMKNQWRIVYKYMKGRKLLDNSFISRYPQFKPARHNILCSELKQLYVAVTRARQRLWICENNG</sequence>
<evidence type="ECO:0000313" key="1">
    <source>
        <dbReference type="EMBL" id="PKI40627.1"/>
    </source>
</evidence>
<accession>A0A2I0I9F7</accession>
<dbReference type="EMBL" id="PGOL01003514">
    <property type="protein sequence ID" value="PKI40627.1"/>
    <property type="molecule type" value="Genomic_DNA"/>
</dbReference>
<dbReference type="InterPro" id="IPR027417">
    <property type="entry name" value="P-loop_NTPase"/>
</dbReference>
<dbReference type="PANTHER" id="PTHR21529:SF4">
    <property type="entry name" value="TPR AND ANKYRIN REPEAT-CONTAINING PROTEIN 1"/>
    <property type="match status" value="1"/>
</dbReference>
<dbReference type="SUPFAM" id="SSF52540">
    <property type="entry name" value="P-loop containing nucleoside triphosphate hydrolases"/>
    <property type="match status" value="1"/>
</dbReference>
<keyword evidence="2" id="KW-1185">Reference proteome</keyword>
<dbReference type="PANTHER" id="PTHR21529">
    <property type="entry name" value="MAMMARY TURMOR VIRUS RECEPTOR HOMOLOG 1, 2 MTVR1, 2"/>
    <property type="match status" value="1"/>
</dbReference>
<organism evidence="1 2">
    <name type="scientific">Punica granatum</name>
    <name type="common">Pomegranate</name>
    <dbReference type="NCBI Taxonomy" id="22663"/>
    <lineage>
        <taxon>Eukaryota</taxon>
        <taxon>Viridiplantae</taxon>
        <taxon>Streptophyta</taxon>
        <taxon>Embryophyta</taxon>
        <taxon>Tracheophyta</taxon>
        <taxon>Spermatophyta</taxon>
        <taxon>Magnoliopsida</taxon>
        <taxon>eudicotyledons</taxon>
        <taxon>Gunneridae</taxon>
        <taxon>Pentapetalae</taxon>
        <taxon>rosids</taxon>
        <taxon>malvids</taxon>
        <taxon>Myrtales</taxon>
        <taxon>Lythraceae</taxon>
        <taxon>Punica</taxon>
    </lineage>
</organism>
<name>A0A2I0I9F7_PUNGR</name>
<comment type="caution">
    <text evidence="1">The sequence shown here is derived from an EMBL/GenBank/DDBJ whole genome shotgun (WGS) entry which is preliminary data.</text>
</comment>